<keyword evidence="1" id="KW-0812">Transmembrane</keyword>
<feature type="transmembrane region" description="Helical" evidence="1">
    <location>
        <begin position="6"/>
        <end position="21"/>
    </location>
</feature>
<dbReference type="Proteomes" id="UP001164745">
    <property type="component" value="Chromosome"/>
</dbReference>
<keyword evidence="3" id="KW-1185">Reference proteome</keyword>
<keyword evidence="1" id="KW-0472">Membrane</keyword>
<proteinExistence type="predicted"/>
<accession>A0ABY7BEQ6</accession>
<name>A0ABY7BEQ6_9FIRM</name>
<keyword evidence="1" id="KW-1133">Transmembrane helix</keyword>
<evidence type="ECO:0000313" key="3">
    <source>
        <dbReference type="Proteomes" id="UP001164745"/>
    </source>
</evidence>
<gene>
    <name evidence="2" type="ORF">OTJ99_001343</name>
</gene>
<dbReference type="RefSeq" id="WP_045164759.1">
    <property type="nucleotide sequence ID" value="NZ_CP113864.1"/>
</dbReference>
<dbReference type="EMBL" id="CP113864">
    <property type="protein sequence ID" value="WAM30581.1"/>
    <property type="molecule type" value="Genomic_DNA"/>
</dbReference>
<reference evidence="2" key="1">
    <citation type="submission" date="2022-12" db="EMBL/GenBank/DDBJ databases">
        <authorList>
            <person name="Bing R.G."/>
            <person name="Willard D.J."/>
            <person name="Manesh M.J.H."/>
            <person name="Laemthong T."/>
            <person name="Crosby J.R."/>
            <person name="Kelly R.M."/>
        </authorList>
    </citation>
    <scope>NUCLEOTIDE SEQUENCE</scope>
    <source>
        <strain evidence="2">DSM 8991</strain>
    </source>
</reference>
<evidence type="ECO:0000256" key="1">
    <source>
        <dbReference type="SAM" id="Phobius"/>
    </source>
</evidence>
<evidence type="ECO:0000313" key="2">
    <source>
        <dbReference type="EMBL" id="WAM30581.1"/>
    </source>
</evidence>
<feature type="transmembrane region" description="Helical" evidence="1">
    <location>
        <begin position="51"/>
        <end position="68"/>
    </location>
</feature>
<sequence>MLVVFFALYSILALVCVVAIVRNKCSRLAIIIPIYLECIALFAVYKQSLAIYGLGGLVAVIVLLPMLVKRMVPSEVS</sequence>
<protein>
    <submittedName>
        <fullName evidence="2">Uncharacterized protein</fullName>
    </submittedName>
</protein>
<feature type="transmembrane region" description="Helical" evidence="1">
    <location>
        <begin position="28"/>
        <end position="45"/>
    </location>
</feature>
<organism evidence="2 3">
    <name type="scientific">Caldicellulosiruptor naganoensis</name>
    <dbReference type="NCBI Taxonomy" id="29324"/>
    <lineage>
        <taxon>Bacteria</taxon>
        <taxon>Bacillati</taxon>
        <taxon>Bacillota</taxon>
        <taxon>Bacillota incertae sedis</taxon>
        <taxon>Caldicellulosiruptorales</taxon>
        <taxon>Caldicellulosiruptoraceae</taxon>
        <taxon>Caldicellulosiruptor</taxon>
    </lineage>
</organism>